<evidence type="ECO:0000256" key="2">
    <source>
        <dbReference type="RuleBase" id="RU004168"/>
    </source>
</evidence>
<comment type="similarity">
    <text evidence="2">Belongs to the acylphosphatase family.</text>
</comment>
<evidence type="ECO:0000256" key="1">
    <source>
        <dbReference type="PROSITE-ProRule" id="PRU00520"/>
    </source>
</evidence>
<name>A0A3R9RSB7_9CREN</name>
<keyword evidence="5" id="KW-1185">Reference proteome</keyword>
<dbReference type="Proteomes" id="UP000277582">
    <property type="component" value="Unassembled WGS sequence"/>
</dbReference>
<dbReference type="InterPro" id="IPR001792">
    <property type="entry name" value="Acylphosphatase-like_dom"/>
</dbReference>
<dbReference type="OrthoDB" id="146788at2157"/>
<dbReference type="EMBL" id="RCOS01000032">
    <property type="protein sequence ID" value="RSN77473.1"/>
    <property type="molecule type" value="Genomic_DNA"/>
</dbReference>
<evidence type="ECO:0000259" key="3">
    <source>
        <dbReference type="PROSITE" id="PS51160"/>
    </source>
</evidence>
<dbReference type="Gene3D" id="3.30.70.100">
    <property type="match status" value="1"/>
</dbReference>
<gene>
    <name evidence="4" type="ORF">D6D85_02560</name>
</gene>
<feature type="active site" evidence="1">
    <location>
        <position position="37"/>
    </location>
</feature>
<protein>
    <recommendedName>
        <fullName evidence="1">acylphosphatase</fullName>
        <ecNumber evidence="1">3.6.1.7</ecNumber>
    </recommendedName>
</protein>
<reference evidence="4 5" key="1">
    <citation type="submission" date="2018-10" db="EMBL/GenBank/DDBJ databases">
        <title>Co-occurring genomic capacity for anaerobic methane metabolism and dissimilatory sulfite reduction discovered in the Korarchaeota.</title>
        <authorList>
            <person name="Mckay L.J."/>
            <person name="Dlakic M."/>
            <person name="Fields M.W."/>
            <person name="Delmont T.O."/>
            <person name="Eren A.M."/>
            <person name="Jay Z.J."/>
            <person name="Klingelsmith K.B."/>
            <person name="Rusch D.B."/>
            <person name="Inskeep W.P."/>
        </authorList>
    </citation>
    <scope>NUCLEOTIDE SEQUENCE [LARGE SCALE GENOMIC DNA]</scope>
    <source>
        <strain evidence="4 5">MDKW</strain>
    </source>
</reference>
<dbReference type="GO" id="GO:0003998">
    <property type="term" value="F:acylphosphatase activity"/>
    <property type="evidence" value="ECO:0007669"/>
    <property type="project" value="UniProtKB-EC"/>
</dbReference>
<dbReference type="EC" id="3.6.1.7" evidence="1"/>
<organism evidence="4 5">
    <name type="scientific">Candidatus Methanodesulfokora washburnensis</name>
    <dbReference type="NCBI Taxonomy" id="2478471"/>
    <lineage>
        <taxon>Archaea</taxon>
        <taxon>Thermoproteota</taxon>
        <taxon>Candidatus Korarchaeia</taxon>
        <taxon>Candidatus Korarchaeia incertae sedis</taxon>
        <taxon>Candidatus Methanodesulfokora</taxon>
    </lineage>
</organism>
<evidence type="ECO:0000313" key="5">
    <source>
        <dbReference type="Proteomes" id="UP000277582"/>
    </source>
</evidence>
<dbReference type="PROSITE" id="PS51160">
    <property type="entry name" value="ACYLPHOSPHATASE_3"/>
    <property type="match status" value="1"/>
</dbReference>
<evidence type="ECO:0000313" key="4">
    <source>
        <dbReference type="EMBL" id="RSN77473.1"/>
    </source>
</evidence>
<comment type="caution">
    <text evidence="4">The sequence shown here is derived from an EMBL/GenBank/DDBJ whole genome shotgun (WGS) entry which is preliminary data.</text>
</comment>
<keyword evidence="1" id="KW-0378">Hydrolase</keyword>
<feature type="domain" description="Acylphosphatase-like" evidence="3">
    <location>
        <begin position="3"/>
        <end position="97"/>
    </location>
</feature>
<dbReference type="RefSeq" id="WP_125670497.1">
    <property type="nucleotide sequence ID" value="NZ_RCOS01000032.1"/>
</dbReference>
<proteinExistence type="inferred from homology"/>
<accession>A0A3R9RSB7</accession>
<feature type="active site" evidence="1">
    <location>
        <position position="18"/>
    </location>
</feature>
<comment type="catalytic activity">
    <reaction evidence="1">
        <text>an acyl phosphate + H2O = a carboxylate + phosphate + H(+)</text>
        <dbReference type="Rhea" id="RHEA:14965"/>
        <dbReference type="ChEBI" id="CHEBI:15377"/>
        <dbReference type="ChEBI" id="CHEBI:15378"/>
        <dbReference type="ChEBI" id="CHEBI:29067"/>
        <dbReference type="ChEBI" id="CHEBI:43474"/>
        <dbReference type="ChEBI" id="CHEBI:59918"/>
        <dbReference type="EC" id="3.6.1.7"/>
    </reaction>
</comment>
<dbReference type="Pfam" id="PF00708">
    <property type="entry name" value="Acylphosphatase"/>
    <property type="match status" value="1"/>
</dbReference>
<dbReference type="InterPro" id="IPR036046">
    <property type="entry name" value="Acylphosphatase-like_dom_sf"/>
</dbReference>
<sequence length="177" mass="20674">MPRKRVIIVGKVHDVGYRPFLLGIAGFLGIERFYADNIMIEGKQAVEILLDSSEDKISTFMDLIQRKRPENAVVEEIRAEEYLGDVMRMEDYYRYLTAMQLEKIVSYGGQMLRKQDETIQVIKEEGKKTRKMISSRTKLLSSKLDNITRLLEERFKKLEEDVERIKRALIKAGIDIQ</sequence>
<dbReference type="SUPFAM" id="SSF54975">
    <property type="entry name" value="Acylphosphatase/BLUF domain-like"/>
    <property type="match status" value="1"/>
</dbReference>
<dbReference type="AlphaFoldDB" id="A0A3R9RSB7"/>